<name>A0A8B3RLU6_9BIFI</name>
<evidence type="ECO:0000313" key="9">
    <source>
        <dbReference type="EMBL" id="RYQ47186.1"/>
    </source>
</evidence>
<keyword evidence="3 7" id="KW-0812">Transmembrane</keyword>
<organism evidence="9 10">
    <name type="scientific">Bifidobacterium pseudolongum subsp. globosum</name>
    <dbReference type="NCBI Taxonomy" id="1690"/>
    <lineage>
        <taxon>Bacteria</taxon>
        <taxon>Bacillati</taxon>
        <taxon>Actinomycetota</taxon>
        <taxon>Actinomycetes</taxon>
        <taxon>Bifidobacteriales</taxon>
        <taxon>Bifidobacteriaceae</taxon>
        <taxon>Bifidobacterium</taxon>
    </lineage>
</organism>
<keyword evidence="2" id="KW-1003">Cell membrane</keyword>
<dbReference type="PROSITE" id="PS51257">
    <property type="entry name" value="PROKAR_LIPOPROTEIN"/>
    <property type="match status" value="1"/>
</dbReference>
<sequence length="776" mass="82470">MKWGGDPMRTLALHQWRRNKGAFLGFGATILIAACMLGSALTLLFTVGPRYTALADELHTADVDIVVPRTAATADVRDVIDHTTGVAAVDPHDVLLMDTQIHDFRGTDFAIRAMITDADASRTLNQTRVLATSGDSGDLYVAQYTAWFGQFAPGDRIELQLAGHDESFRIAGVVEEMEFGNAGSQILAFSAPAARFTQLERAYPQTCMTEYAVSISAGADPRAVRSHIERALADAGVPVAAAIDCDSVRATRTMVSRLIILILVVFAVLVTVVSLALCTFHIRNIVETDRTDMGVLKALGYTSQMISHAMMAPYLLVCVGATLAGLALSTLATPAIGSLIALQAGFTFHAQADARAWLITIAALAGVTLLFAWIGVRSLRALQPIEAIRGISARSQRHTVRPLNRMPGNARTAISLQQAAASPSRNLLVGCMAFLMTLIVSFAAVLTYNATVKPDNLYNTLSTETPQVVATPAQGETTEAMQRIRAIPGVQNVIAYTTARVGVDGTQLPAFVSDDFDATSNDIRYDGNHPATAHEIAIGSALADAHPIGSHVTVSHGGTALGYTVVGYIQSVNDGGSVCELTNAGYTRLDPDFAHSPRTLYVYCDGDDTARIIRAINDTCAGLVTHTADMERMRDTSQQMYGSVMSTVSLAMLILAVGLTGLVLMMVIRSTIVRERHRFGILKALGYTSGQLMRQIAAMLMPATVIGAALGAAVASIAQPVTDALFATVGVMRSQFDHPALLPIAAALALTAVQGALALGFATPIRTISPYQLITE</sequence>
<evidence type="ECO:0000256" key="6">
    <source>
        <dbReference type="ARBA" id="ARBA00038076"/>
    </source>
</evidence>
<feature type="transmembrane region" description="Helical" evidence="7">
    <location>
        <begin position="427"/>
        <end position="448"/>
    </location>
</feature>
<feature type="transmembrane region" description="Helical" evidence="7">
    <location>
        <begin position="696"/>
        <end position="720"/>
    </location>
</feature>
<comment type="similarity">
    <text evidence="6">Belongs to the ABC-4 integral membrane protein family.</text>
</comment>
<evidence type="ECO:0000256" key="2">
    <source>
        <dbReference type="ARBA" id="ARBA00022475"/>
    </source>
</evidence>
<evidence type="ECO:0000256" key="3">
    <source>
        <dbReference type="ARBA" id="ARBA00022692"/>
    </source>
</evidence>
<dbReference type="AlphaFoldDB" id="A0A8B3RLU6"/>
<accession>A0A8B3RLU6</accession>
<protein>
    <submittedName>
        <fullName evidence="9">ABC transporter permease</fullName>
    </submittedName>
</protein>
<dbReference type="GO" id="GO:0005886">
    <property type="term" value="C:plasma membrane"/>
    <property type="evidence" value="ECO:0007669"/>
    <property type="project" value="UniProtKB-SubCell"/>
</dbReference>
<evidence type="ECO:0000256" key="7">
    <source>
        <dbReference type="SAM" id="Phobius"/>
    </source>
</evidence>
<gene>
    <name evidence="9" type="ORF">PG1780B_0905</name>
</gene>
<evidence type="ECO:0000256" key="5">
    <source>
        <dbReference type="ARBA" id="ARBA00023136"/>
    </source>
</evidence>
<feature type="transmembrane region" description="Helical" evidence="7">
    <location>
        <begin position="258"/>
        <end position="280"/>
    </location>
</feature>
<dbReference type="PANTHER" id="PTHR30572:SF4">
    <property type="entry name" value="ABC TRANSPORTER PERMEASE YTRF"/>
    <property type="match status" value="1"/>
</dbReference>
<dbReference type="InterPro" id="IPR003838">
    <property type="entry name" value="ABC3_permease_C"/>
</dbReference>
<comment type="subcellular location">
    <subcellularLocation>
        <location evidence="1">Cell membrane</location>
        <topology evidence="1">Multi-pass membrane protein</topology>
    </subcellularLocation>
</comment>
<dbReference type="GO" id="GO:0022857">
    <property type="term" value="F:transmembrane transporter activity"/>
    <property type="evidence" value="ECO:0007669"/>
    <property type="project" value="TreeGrafter"/>
</dbReference>
<feature type="domain" description="ABC3 transporter permease C-terminal" evidence="8">
    <location>
        <begin position="651"/>
        <end position="754"/>
    </location>
</feature>
<evidence type="ECO:0000313" key="10">
    <source>
        <dbReference type="Proteomes" id="UP000292933"/>
    </source>
</evidence>
<dbReference type="EMBL" id="RYVC01000007">
    <property type="protein sequence ID" value="RYQ47186.1"/>
    <property type="molecule type" value="Genomic_DNA"/>
</dbReference>
<proteinExistence type="inferred from homology"/>
<evidence type="ECO:0000256" key="4">
    <source>
        <dbReference type="ARBA" id="ARBA00022989"/>
    </source>
</evidence>
<feature type="transmembrane region" description="Helical" evidence="7">
    <location>
        <begin position="314"/>
        <end position="336"/>
    </location>
</feature>
<dbReference type="Proteomes" id="UP000292933">
    <property type="component" value="Unassembled WGS sequence"/>
</dbReference>
<dbReference type="PANTHER" id="PTHR30572">
    <property type="entry name" value="MEMBRANE COMPONENT OF TRANSPORTER-RELATED"/>
    <property type="match status" value="1"/>
</dbReference>
<feature type="transmembrane region" description="Helical" evidence="7">
    <location>
        <begin position="356"/>
        <end position="376"/>
    </location>
</feature>
<dbReference type="Pfam" id="PF02687">
    <property type="entry name" value="FtsX"/>
    <property type="match status" value="2"/>
</dbReference>
<evidence type="ECO:0000256" key="1">
    <source>
        <dbReference type="ARBA" id="ARBA00004651"/>
    </source>
</evidence>
<feature type="transmembrane region" description="Helical" evidence="7">
    <location>
        <begin position="640"/>
        <end position="668"/>
    </location>
</feature>
<comment type="caution">
    <text evidence="9">The sequence shown here is derived from an EMBL/GenBank/DDBJ whole genome shotgun (WGS) entry which is preliminary data.</text>
</comment>
<evidence type="ECO:0000259" key="8">
    <source>
        <dbReference type="Pfam" id="PF02687"/>
    </source>
</evidence>
<feature type="transmembrane region" description="Helical" evidence="7">
    <location>
        <begin position="740"/>
        <end position="762"/>
    </location>
</feature>
<feature type="transmembrane region" description="Helical" evidence="7">
    <location>
        <begin position="21"/>
        <end position="45"/>
    </location>
</feature>
<dbReference type="InterPro" id="IPR050250">
    <property type="entry name" value="Macrolide_Exporter_MacB"/>
</dbReference>
<keyword evidence="4 7" id="KW-1133">Transmembrane helix</keyword>
<feature type="domain" description="ABC3 transporter permease C-terminal" evidence="8">
    <location>
        <begin position="265"/>
        <end position="384"/>
    </location>
</feature>
<keyword evidence="5 7" id="KW-0472">Membrane</keyword>
<reference evidence="9 10" key="1">
    <citation type="submission" date="2018-12" db="EMBL/GenBank/DDBJ databases">
        <title>Unveiling genomic diversity among members of the Bifidobacterium pseudolongum species, a widely distributed gut commensal of the animal kingdom.</title>
        <authorList>
            <person name="Lugli G.A."/>
            <person name="Duranti S."/>
            <person name="Albert K."/>
            <person name="Mancabelli L."/>
            <person name="Napoli S."/>
            <person name="Viappiani A."/>
            <person name="Anzalone R."/>
            <person name="Longhi G."/>
            <person name="Milani C."/>
            <person name="Turroni F."/>
            <person name="Alessandri G."/>
            <person name="Sela D.A."/>
            <person name="Van Sinderen D."/>
            <person name="Ventura M."/>
        </authorList>
    </citation>
    <scope>NUCLEOTIDE SEQUENCE [LARGE SCALE GENOMIC DNA]</scope>
    <source>
        <strain evidence="9 10">1780B</strain>
    </source>
</reference>